<evidence type="ECO:0000313" key="1">
    <source>
        <dbReference type="EMBL" id="BCS86711.1"/>
    </source>
</evidence>
<evidence type="ECO:0008006" key="3">
    <source>
        <dbReference type="Google" id="ProtNLM"/>
    </source>
</evidence>
<reference evidence="1 2" key="1">
    <citation type="journal article" date="2022" name="Int. J. Syst. Evol. Microbiol.">
        <title>Prevotella herbatica sp. nov., a plant polysaccharide-decomposing anaerobic bacterium isolated from a methanogenic reactor.</title>
        <authorList>
            <person name="Uek A."/>
            <person name="Tonouchi A."/>
            <person name="Kaku N."/>
            <person name="Ueki K."/>
        </authorList>
    </citation>
    <scope>NUCLEOTIDE SEQUENCE [LARGE SCALE GENOMIC DNA]</scope>
    <source>
        <strain evidence="1 2">WR041</strain>
    </source>
</reference>
<dbReference type="InterPro" id="IPR033410">
    <property type="entry name" value="DUF5119"/>
</dbReference>
<sequence>MKKLIFILIASLVLVCACDRRPLEYVSDDNAVVAIKYDWETAVGAPPSGVTLMAYGSDGSTQQNISNNTTSMPLNLGVGMWKMLSFNLSTTEFNSFTFNKMNNYDSAQVKLNDIESSTYTNGTWDAGVEYKQEPEDLAVITDTIIITEEMISGSKNFNTTGSDSTTKKYVIKETPKPVNTKLTIRIRVNNINSIKSSIGSINGLAGGYILTTHHASTDKATFLLQDMKASVDSTGATSGWLTINLSTFGLPYGKENINSRIDDDNVLTLYLQLNDNKTEKLFTYNVGKIINYAQEVTRALEPTSKVTQNLLLIINDGPELPKIDNHNSGGSGFDAEVDDWGDGGTTDINI</sequence>
<evidence type="ECO:0000313" key="2">
    <source>
        <dbReference type="Proteomes" id="UP001319045"/>
    </source>
</evidence>
<proteinExistence type="predicted"/>
<gene>
    <name evidence="1" type="ORF">prwr041_26040</name>
</gene>
<dbReference type="Proteomes" id="UP001319045">
    <property type="component" value="Chromosome"/>
</dbReference>
<dbReference type="EMBL" id="AP024484">
    <property type="protein sequence ID" value="BCS86711.1"/>
    <property type="molecule type" value="Genomic_DNA"/>
</dbReference>
<dbReference type="Pfam" id="PF17145">
    <property type="entry name" value="DUF5119"/>
    <property type="match status" value="1"/>
</dbReference>
<accession>A0ABM7P1S5</accession>
<dbReference type="PROSITE" id="PS51257">
    <property type="entry name" value="PROKAR_LIPOPROTEIN"/>
    <property type="match status" value="1"/>
</dbReference>
<organism evidence="1 2">
    <name type="scientific">Prevotella herbatica</name>
    <dbReference type="NCBI Taxonomy" id="2801997"/>
    <lineage>
        <taxon>Bacteria</taxon>
        <taxon>Pseudomonadati</taxon>
        <taxon>Bacteroidota</taxon>
        <taxon>Bacteroidia</taxon>
        <taxon>Bacteroidales</taxon>
        <taxon>Prevotellaceae</taxon>
        <taxon>Prevotella</taxon>
    </lineage>
</organism>
<protein>
    <recommendedName>
        <fullName evidence="3">DUF5119 domain-containing protein</fullName>
    </recommendedName>
</protein>
<dbReference type="RefSeq" id="WP_207154270.1">
    <property type="nucleotide sequence ID" value="NZ_AP024484.1"/>
</dbReference>
<keyword evidence="2" id="KW-1185">Reference proteome</keyword>
<name>A0ABM7P1S5_9BACT</name>